<sequence length="255" mass="27773">MTAVLDTTARPTGAAHRIWSVVRLNTANPWTTITLPWMILGFIFVINWLIWWIINTAAGPEGMVEAVDGLQWSGASMFIFVYMMVVAIQSVNLTFALALGYGATRRDFWLGSALTFALLAVMYTVGLTILSVIEEATGGWGLGGRMFTAIYFGDSGWTGRAFAYLTLLALGFFFGAAIGAVYVRWKSLGVTVFFAVLSLLIVALVAYLTFTQSWPAVGEALVSLGLLGVYAWSYVITVLCAVVGFFILRRATPRS</sequence>
<name>A0ABT9BKC6_9MICO</name>
<gene>
    <name evidence="2" type="ORF">Q5716_04450</name>
</gene>
<feature type="transmembrane region" description="Helical" evidence="1">
    <location>
        <begin position="33"/>
        <end position="54"/>
    </location>
</feature>
<comment type="caution">
    <text evidence="2">The sequence shown here is derived from an EMBL/GenBank/DDBJ whole genome shotgun (WGS) entry which is preliminary data.</text>
</comment>
<evidence type="ECO:0000256" key="1">
    <source>
        <dbReference type="SAM" id="Phobius"/>
    </source>
</evidence>
<feature type="transmembrane region" description="Helical" evidence="1">
    <location>
        <begin position="190"/>
        <end position="210"/>
    </location>
</feature>
<dbReference type="EMBL" id="JAUQUB010000001">
    <property type="protein sequence ID" value="MDO7881473.1"/>
    <property type="molecule type" value="Genomic_DNA"/>
</dbReference>
<keyword evidence="1" id="KW-0472">Membrane</keyword>
<feature type="transmembrane region" description="Helical" evidence="1">
    <location>
        <begin position="230"/>
        <end position="248"/>
    </location>
</feature>
<dbReference type="RefSeq" id="WP_305001884.1">
    <property type="nucleotide sequence ID" value="NZ_JAUQUB010000001.1"/>
</dbReference>
<protein>
    <submittedName>
        <fullName evidence="2">ABC transporter permease</fullName>
    </submittedName>
</protein>
<feature type="transmembrane region" description="Helical" evidence="1">
    <location>
        <begin position="108"/>
        <end position="133"/>
    </location>
</feature>
<evidence type="ECO:0000313" key="2">
    <source>
        <dbReference type="EMBL" id="MDO7881473.1"/>
    </source>
</evidence>
<feature type="transmembrane region" description="Helical" evidence="1">
    <location>
        <begin position="161"/>
        <end position="183"/>
    </location>
</feature>
<keyword evidence="1" id="KW-0812">Transmembrane</keyword>
<keyword evidence="1" id="KW-1133">Transmembrane helix</keyword>
<organism evidence="2 3">
    <name type="scientific">Antiquaquibacter soli</name>
    <dbReference type="NCBI Taxonomy" id="3064523"/>
    <lineage>
        <taxon>Bacteria</taxon>
        <taxon>Bacillati</taxon>
        <taxon>Actinomycetota</taxon>
        <taxon>Actinomycetes</taxon>
        <taxon>Micrococcales</taxon>
        <taxon>Microbacteriaceae</taxon>
        <taxon>Antiquaquibacter</taxon>
    </lineage>
</organism>
<accession>A0ABT9BKC6</accession>
<proteinExistence type="predicted"/>
<evidence type="ECO:0000313" key="3">
    <source>
        <dbReference type="Proteomes" id="UP001241072"/>
    </source>
</evidence>
<keyword evidence="3" id="KW-1185">Reference proteome</keyword>
<reference evidence="2 3" key="1">
    <citation type="submission" date="2023-07" db="EMBL/GenBank/DDBJ databases">
        <title>Protaetiibacter sp. nov WY-16 isolated from soil.</title>
        <authorList>
            <person name="Liu B."/>
            <person name="Wan Y."/>
        </authorList>
    </citation>
    <scope>NUCLEOTIDE SEQUENCE [LARGE SCALE GENOMIC DNA]</scope>
    <source>
        <strain evidence="2 3">WY-16</strain>
    </source>
</reference>
<feature type="transmembrane region" description="Helical" evidence="1">
    <location>
        <begin position="74"/>
        <end position="101"/>
    </location>
</feature>
<dbReference type="Proteomes" id="UP001241072">
    <property type="component" value="Unassembled WGS sequence"/>
</dbReference>